<gene>
    <name evidence="1" type="ORF">EV684_101312</name>
</gene>
<dbReference type="AlphaFoldDB" id="A0A4R2MFF1"/>
<reference evidence="1 2" key="1">
    <citation type="submission" date="2019-03" db="EMBL/GenBank/DDBJ databases">
        <title>Genomic Encyclopedia of Type Strains, Phase IV (KMG-IV): sequencing the most valuable type-strain genomes for metagenomic binning, comparative biology and taxonomic classification.</title>
        <authorList>
            <person name="Goeker M."/>
        </authorList>
    </citation>
    <scope>NUCLEOTIDE SEQUENCE [LARGE SCALE GENOMIC DNA]</scope>
    <source>
        <strain evidence="1 2">DSM 1709</strain>
    </source>
</reference>
<evidence type="ECO:0000313" key="2">
    <source>
        <dbReference type="Proteomes" id="UP000295106"/>
    </source>
</evidence>
<dbReference type="Proteomes" id="UP000295106">
    <property type="component" value="Unassembled WGS sequence"/>
</dbReference>
<dbReference type="GeneID" id="99687041"/>
<dbReference type="RefSeq" id="WP_132644442.1">
    <property type="nucleotide sequence ID" value="NZ_CP181386.1"/>
</dbReference>
<evidence type="ECO:0000313" key="1">
    <source>
        <dbReference type="EMBL" id="TCP05440.1"/>
    </source>
</evidence>
<accession>A0A4R2MFF1</accession>
<sequence length="148" mass="16212">MQAYVLIGNPNTRKSTLVRSLSGCFNRSLRDIQPASGAPAFRLYARAGALQETRTTPSDFVREVAGRRCAAVLFCLWPLANPVDPANMPDAGAYLEHFESAGWRLKSIAVLGQNPGGWRGAAMRQFPQAPVDPVNLTAHHLRAHFGWL</sequence>
<dbReference type="EMBL" id="SLXD01000001">
    <property type="protein sequence ID" value="TCP05440.1"/>
    <property type="molecule type" value="Genomic_DNA"/>
</dbReference>
<proteinExistence type="predicted"/>
<organism evidence="1 2">
    <name type="scientific">Rubrivivax gelatinosus</name>
    <name type="common">Rhodocyclus gelatinosus</name>
    <name type="synonym">Rhodopseudomonas gelatinosa</name>
    <dbReference type="NCBI Taxonomy" id="28068"/>
    <lineage>
        <taxon>Bacteria</taxon>
        <taxon>Pseudomonadati</taxon>
        <taxon>Pseudomonadota</taxon>
        <taxon>Betaproteobacteria</taxon>
        <taxon>Burkholderiales</taxon>
        <taxon>Sphaerotilaceae</taxon>
        <taxon>Rubrivivax</taxon>
    </lineage>
</organism>
<protein>
    <submittedName>
        <fullName evidence="1">Uncharacterized protein</fullName>
    </submittedName>
</protein>
<name>A0A4R2MFF1_RUBGE</name>
<comment type="caution">
    <text evidence="1">The sequence shown here is derived from an EMBL/GenBank/DDBJ whole genome shotgun (WGS) entry which is preliminary data.</text>
</comment>
<dbReference type="OrthoDB" id="8899955at2"/>